<keyword evidence="2" id="KW-1185">Reference proteome</keyword>
<reference evidence="1" key="1">
    <citation type="submission" date="2020-06" db="EMBL/GenBank/DDBJ databases">
        <title>A novel thermopfilic bacterium from Erzurum, Turkey.</title>
        <authorList>
            <person name="Adiguzel A."/>
            <person name="Ay H."/>
            <person name="Baltaci M.O."/>
        </authorList>
    </citation>
    <scope>NUCLEOTIDE SEQUENCE</scope>
    <source>
        <strain evidence="1">P2</strain>
    </source>
</reference>
<name>A0A8J8KBJ3_9BACI</name>
<sequence length="114" mass="13863">MEEIEKRLKKIEYYQRLLLEMMRGHRFPLHELIMRKDLTEEDVEEFFSLCEELNHKWKQQKEEGFVYFSPLLNEFMEKLNPKLEPIETIDACLGQNVFRPLMEVLKNTLDSIVK</sequence>
<dbReference type="SUPFAM" id="SSF109915">
    <property type="entry name" value="Hypothetical protein YhaI"/>
    <property type="match status" value="1"/>
</dbReference>
<protein>
    <submittedName>
        <fullName evidence="1">DUF1878 family protein</fullName>
    </submittedName>
</protein>
<dbReference type="EMBL" id="JABTTE010000011">
    <property type="protein sequence ID" value="NSL51999.1"/>
    <property type="molecule type" value="Genomic_DNA"/>
</dbReference>
<evidence type="ECO:0000313" key="2">
    <source>
        <dbReference type="Proteomes" id="UP000625804"/>
    </source>
</evidence>
<accession>A0A8J8KBJ3</accession>
<proteinExistence type="predicted"/>
<dbReference type="Proteomes" id="UP000625804">
    <property type="component" value="Unassembled WGS sequence"/>
</dbReference>
<dbReference type="Gene3D" id="1.10.3750.10">
    <property type="entry name" value="YhaI-like"/>
    <property type="match status" value="1"/>
</dbReference>
<dbReference type="InterPro" id="IPR035945">
    <property type="entry name" value="YhaI-like_sf"/>
</dbReference>
<dbReference type="InterPro" id="IPR015058">
    <property type="entry name" value="DUF1878"/>
</dbReference>
<dbReference type="AlphaFoldDB" id="A0A8J8KBJ3"/>
<organism evidence="1 2">
    <name type="scientific">Calidifontibacillus erzurumensis</name>
    <dbReference type="NCBI Taxonomy" id="2741433"/>
    <lineage>
        <taxon>Bacteria</taxon>
        <taxon>Bacillati</taxon>
        <taxon>Bacillota</taxon>
        <taxon>Bacilli</taxon>
        <taxon>Bacillales</taxon>
        <taxon>Bacillaceae</taxon>
        <taxon>Calidifontibacillus/Schinkia group</taxon>
        <taxon>Calidifontibacillus</taxon>
    </lineage>
</organism>
<evidence type="ECO:0000313" key="1">
    <source>
        <dbReference type="EMBL" id="NSL51999.1"/>
    </source>
</evidence>
<dbReference type="Pfam" id="PF08963">
    <property type="entry name" value="DUF1878"/>
    <property type="match status" value="1"/>
</dbReference>
<comment type="caution">
    <text evidence="1">The sequence shown here is derived from an EMBL/GenBank/DDBJ whole genome shotgun (WGS) entry which is preliminary data.</text>
</comment>
<gene>
    <name evidence="1" type="ORF">HR057_09570</name>
</gene>
<dbReference type="RefSeq" id="WP_173731202.1">
    <property type="nucleotide sequence ID" value="NZ_JABTTE010000011.1"/>
</dbReference>